<dbReference type="RefSeq" id="WP_107637876.1">
    <property type="nucleotide sequence ID" value="NZ_PZIH01000042.1"/>
</dbReference>
<name>A0AB38PI96_STAHA</name>
<protein>
    <submittedName>
        <fullName evidence="2">Phage head-tail connector protein</fullName>
    </submittedName>
</protein>
<dbReference type="InterPro" id="IPR021146">
    <property type="entry name" value="Phage_gp6-like_head-tail"/>
</dbReference>
<dbReference type="Pfam" id="PF05135">
    <property type="entry name" value="Phage_connect_1"/>
    <property type="match status" value="1"/>
</dbReference>
<evidence type="ECO:0000313" key="3">
    <source>
        <dbReference type="Proteomes" id="UP000316594"/>
    </source>
</evidence>
<evidence type="ECO:0000313" key="2">
    <source>
        <dbReference type="EMBL" id="TRL79241.1"/>
    </source>
</evidence>
<organism evidence="2 3">
    <name type="scientific">Staphylococcus haemolyticus</name>
    <dbReference type="NCBI Taxonomy" id="1283"/>
    <lineage>
        <taxon>Bacteria</taxon>
        <taxon>Bacillati</taxon>
        <taxon>Bacillota</taxon>
        <taxon>Bacilli</taxon>
        <taxon>Bacillales</taxon>
        <taxon>Staphylococcaceae</taxon>
        <taxon>Staphylococcus</taxon>
    </lineage>
</organism>
<sequence length="108" mass="12471">MNYLDSVKKRIGLIDNIQDEQLNVIIHNVKDELLALLPVVKQEVPEEIGFIVIEVATKRYNRIGAEGKSSETQDGRSSSYESHDFDEYNGVLNNLFYKQEKKGFVKFY</sequence>
<dbReference type="AlphaFoldDB" id="A0AB38PI96"/>
<proteinExistence type="predicted"/>
<dbReference type="EMBL" id="VJMP01000001">
    <property type="protein sequence ID" value="TRL79241.1"/>
    <property type="molecule type" value="Genomic_DNA"/>
</dbReference>
<reference evidence="2 3" key="1">
    <citation type="submission" date="2019-07" db="EMBL/GenBank/DDBJ databases">
        <title>Genome Sequencing and Assembly of Staphylococcus haemolyticus SDA2.</title>
        <authorList>
            <person name="Emmons C.B."/>
            <person name="Park C."/>
            <person name="Sevigny J.L."/>
            <person name="Andam C."/>
        </authorList>
    </citation>
    <scope>NUCLEOTIDE SEQUENCE [LARGE SCALE GENOMIC DNA]</scope>
    <source>
        <strain evidence="2 3">SDA2</strain>
    </source>
</reference>
<accession>A0AB38PI96</accession>
<evidence type="ECO:0000256" key="1">
    <source>
        <dbReference type="SAM" id="MobiDB-lite"/>
    </source>
</evidence>
<gene>
    <name evidence="2" type="ORF">FNL11_01915</name>
</gene>
<feature type="region of interest" description="Disordered" evidence="1">
    <location>
        <begin position="64"/>
        <end position="84"/>
    </location>
</feature>
<dbReference type="Proteomes" id="UP000316594">
    <property type="component" value="Unassembled WGS sequence"/>
</dbReference>
<comment type="caution">
    <text evidence="2">The sequence shown here is derived from an EMBL/GenBank/DDBJ whole genome shotgun (WGS) entry which is preliminary data.</text>
</comment>